<dbReference type="EMBL" id="JAGYPM010000002">
    <property type="protein sequence ID" value="MBS4190253.1"/>
    <property type="molecule type" value="Genomic_DNA"/>
</dbReference>
<organism evidence="3 4">
    <name type="scientific">Cytobacillus citreus</name>
    <dbReference type="NCBI Taxonomy" id="2833586"/>
    <lineage>
        <taxon>Bacteria</taxon>
        <taxon>Bacillati</taxon>
        <taxon>Bacillota</taxon>
        <taxon>Bacilli</taxon>
        <taxon>Bacillales</taxon>
        <taxon>Bacillaceae</taxon>
        <taxon>Cytobacillus</taxon>
    </lineage>
</organism>
<dbReference type="InterPro" id="IPR007809">
    <property type="entry name" value="FlgN-like"/>
</dbReference>
<dbReference type="InterPro" id="IPR036679">
    <property type="entry name" value="FlgN-like_sf"/>
</dbReference>
<protein>
    <submittedName>
        <fullName evidence="3">Flagellar protein FlgN</fullName>
    </submittedName>
</protein>
<feature type="region of interest" description="Disordered" evidence="2">
    <location>
        <begin position="137"/>
        <end position="161"/>
    </location>
</feature>
<keyword evidence="4" id="KW-1185">Reference proteome</keyword>
<dbReference type="Proteomes" id="UP000681027">
    <property type="component" value="Unassembled WGS sequence"/>
</dbReference>
<accession>A0ABS5NS28</accession>
<keyword evidence="3" id="KW-0966">Cell projection</keyword>
<comment type="caution">
    <text evidence="3">The sequence shown here is derived from an EMBL/GenBank/DDBJ whole genome shotgun (WGS) entry which is preliminary data.</text>
</comment>
<reference evidence="3 4" key="1">
    <citation type="submission" date="2021-05" db="EMBL/GenBank/DDBJ databases">
        <title>Novel Bacillus species.</title>
        <authorList>
            <person name="Liu G."/>
        </authorList>
    </citation>
    <scope>NUCLEOTIDE SEQUENCE [LARGE SCALE GENOMIC DNA]</scope>
    <source>
        <strain evidence="3 4">FJAT-49705</strain>
    </source>
</reference>
<keyword evidence="3" id="KW-0969">Cilium</keyword>
<keyword evidence="3" id="KW-0282">Flagellum</keyword>
<sequence length="161" mass="18413">MSAEALIASIEKLLKLHRSLYELAIKKTDIIKNGDMEALSQMLNDEQTHITAIEHMEKERQRAAKALAPQNEQPKVSDCTKSLEVNDQDKFARLTDELVHLIFNLKEQNYLNQQLIYQSQQFVNLSMSLLRPQTENINYGPPTKNIKPSDQNAQGMFNSKA</sequence>
<evidence type="ECO:0000313" key="4">
    <source>
        <dbReference type="Proteomes" id="UP000681027"/>
    </source>
</evidence>
<dbReference type="SUPFAM" id="SSF140566">
    <property type="entry name" value="FlgN-like"/>
    <property type="match status" value="1"/>
</dbReference>
<evidence type="ECO:0000313" key="3">
    <source>
        <dbReference type="EMBL" id="MBS4190253.1"/>
    </source>
</evidence>
<dbReference type="Gene3D" id="1.20.58.300">
    <property type="entry name" value="FlgN-like"/>
    <property type="match status" value="1"/>
</dbReference>
<proteinExistence type="predicted"/>
<feature type="compositionally biased region" description="Polar residues" evidence="2">
    <location>
        <begin position="146"/>
        <end position="161"/>
    </location>
</feature>
<evidence type="ECO:0000256" key="1">
    <source>
        <dbReference type="ARBA" id="ARBA00022795"/>
    </source>
</evidence>
<name>A0ABS5NS28_9BACI</name>
<gene>
    <name evidence="3" type="ORF">KHA94_08560</name>
</gene>
<evidence type="ECO:0000256" key="2">
    <source>
        <dbReference type="SAM" id="MobiDB-lite"/>
    </source>
</evidence>
<keyword evidence="1" id="KW-1005">Bacterial flagellum biogenesis</keyword>
<dbReference type="Pfam" id="PF05130">
    <property type="entry name" value="FlgN"/>
    <property type="match status" value="1"/>
</dbReference>
<dbReference type="RefSeq" id="WP_213101715.1">
    <property type="nucleotide sequence ID" value="NZ_JAGYPM010000002.1"/>
</dbReference>